<keyword evidence="1" id="KW-0812">Transmembrane</keyword>
<dbReference type="AlphaFoldDB" id="A0A6J4LHB4"/>
<keyword evidence="1" id="KW-0472">Membrane</keyword>
<keyword evidence="1" id="KW-1133">Transmembrane helix</keyword>
<proteinExistence type="predicted"/>
<name>A0A6J4LHB4_9CYAN</name>
<evidence type="ECO:0000313" key="2">
    <source>
        <dbReference type="EMBL" id="CAA9328834.1"/>
    </source>
</evidence>
<evidence type="ECO:0000256" key="1">
    <source>
        <dbReference type="SAM" id="Phobius"/>
    </source>
</evidence>
<dbReference type="EMBL" id="CADCTZ010000283">
    <property type="protein sequence ID" value="CAA9328834.1"/>
    <property type="molecule type" value="Genomic_DNA"/>
</dbReference>
<accession>A0A6J4LHB4</accession>
<organism evidence="2">
    <name type="scientific">uncultured Microcoleus sp</name>
    <dbReference type="NCBI Taxonomy" id="259945"/>
    <lineage>
        <taxon>Bacteria</taxon>
        <taxon>Bacillati</taxon>
        <taxon>Cyanobacteriota</taxon>
        <taxon>Cyanophyceae</taxon>
        <taxon>Oscillatoriophycideae</taxon>
        <taxon>Oscillatoriales</taxon>
        <taxon>Microcoleaceae</taxon>
        <taxon>Microcoleus</taxon>
        <taxon>environmental samples</taxon>
    </lineage>
</organism>
<reference evidence="2" key="1">
    <citation type="submission" date="2020-02" db="EMBL/GenBank/DDBJ databases">
        <authorList>
            <person name="Meier V. D."/>
        </authorList>
    </citation>
    <scope>NUCLEOTIDE SEQUENCE</scope>
    <source>
        <strain evidence="2">AVDCRST_MAG84</strain>
    </source>
</reference>
<protein>
    <submittedName>
        <fullName evidence="2">Uncharacterized protein</fullName>
    </submittedName>
</protein>
<gene>
    <name evidence="2" type="ORF">AVDCRST_MAG84-1769</name>
</gene>
<feature type="transmembrane region" description="Helical" evidence="1">
    <location>
        <begin position="18"/>
        <end position="36"/>
    </location>
</feature>
<sequence length="45" mass="5150">MANAECWLIYMTYKGINLFDLTYAGLFVLFGAPYRLSPMPTLETI</sequence>